<proteinExistence type="predicted"/>
<organism evidence="2 3">
    <name type="scientific">Noviherbaspirillum pedocola</name>
    <dbReference type="NCBI Taxonomy" id="2801341"/>
    <lineage>
        <taxon>Bacteria</taxon>
        <taxon>Pseudomonadati</taxon>
        <taxon>Pseudomonadota</taxon>
        <taxon>Betaproteobacteria</taxon>
        <taxon>Burkholderiales</taxon>
        <taxon>Oxalobacteraceae</taxon>
        <taxon>Noviherbaspirillum</taxon>
    </lineage>
</organism>
<dbReference type="SUPFAM" id="SSF57938">
    <property type="entry name" value="DnaJ/Hsp40 cysteine-rich domain"/>
    <property type="match status" value="1"/>
</dbReference>
<dbReference type="Proteomes" id="UP000622890">
    <property type="component" value="Unassembled WGS sequence"/>
</dbReference>
<reference evidence="2" key="1">
    <citation type="submission" date="2021-01" db="EMBL/GenBank/DDBJ databases">
        <title>Genome sequence of strain Noviherbaspirillum sp. DKR-6.</title>
        <authorList>
            <person name="Chaudhary D.K."/>
        </authorList>
    </citation>
    <scope>NUCLEOTIDE SEQUENCE</scope>
    <source>
        <strain evidence="2">DKR-6</strain>
    </source>
</reference>
<dbReference type="InterPro" id="IPR036410">
    <property type="entry name" value="HSP_DnaJ_Cys-rich_dom_sf"/>
</dbReference>
<evidence type="ECO:0000313" key="3">
    <source>
        <dbReference type="Proteomes" id="UP000622890"/>
    </source>
</evidence>
<protein>
    <recommendedName>
        <fullName evidence="4">Molecular chaperone DnaJ</fullName>
    </recommendedName>
</protein>
<keyword evidence="3" id="KW-1185">Reference proteome</keyword>
<name>A0A934W3Q6_9BURK</name>
<feature type="region of interest" description="Disordered" evidence="1">
    <location>
        <begin position="1"/>
        <end position="43"/>
    </location>
</feature>
<evidence type="ECO:0000256" key="1">
    <source>
        <dbReference type="SAM" id="MobiDB-lite"/>
    </source>
</evidence>
<dbReference type="Gene3D" id="6.20.20.10">
    <property type="match status" value="1"/>
</dbReference>
<dbReference type="RefSeq" id="WP_200596212.1">
    <property type="nucleotide sequence ID" value="NZ_JAEPBG010000014.1"/>
</dbReference>
<gene>
    <name evidence="2" type="ORF">JJB74_24000</name>
</gene>
<feature type="compositionally biased region" description="Polar residues" evidence="1">
    <location>
        <begin position="1"/>
        <end position="16"/>
    </location>
</feature>
<evidence type="ECO:0000313" key="2">
    <source>
        <dbReference type="EMBL" id="MBK4737696.1"/>
    </source>
</evidence>
<accession>A0A934W3Q6</accession>
<comment type="caution">
    <text evidence="2">The sequence shown here is derived from an EMBL/GenBank/DDBJ whole genome shotgun (WGS) entry which is preliminary data.</text>
</comment>
<evidence type="ECO:0008006" key="4">
    <source>
        <dbReference type="Google" id="ProtNLM"/>
    </source>
</evidence>
<dbReference type="AlphaFoldDB" id="A0A934W3Q6"/>
<sequence length="64" mass="6218">MSNEPTPANTSPTGQRNPGDEATPGAPQTGEDVCPVCGGSGKTDQGTCANCGGSGRIVKIVGDA</sequence>
<dbReference type="EMBL" id="JAEPBG010000014">
    <property type="protein sequence ID" value="MBK4737696.1"/>
    <property type="molecule type" value="Genomic_DNA"/>
</dbReference>